<dbReference type="PANTHER" id="PTHR30399">
    <property type="entry name" value="UNCHARACTERIZED PROTEIN YGJP"/>
    <property type="match status" value="1"/>
</dbReference>
<feature type="domain" description="YgjP-like metallopeptidase" evidence="1">
    <location>
        <begin position="21"/>
        <end position="231"/>
    </location>
</feature>
<dbReference type="InterPro" id="IPR002725">
    <property type="entry name" value="YgjP-like_metallopeptidase"/>
</dbReference>
<organism evidence="2 3">
    <name type="scientific">Sphingobium amiense</name>
    <dbReference type="NCBI Taxonomy" id="135719"/>
    <lineage>
        <taxon>Bacteria</taxon>
        <taxon>Pseudomonadati</taxon>
        <taxon>Pseudomonadota</taxon>
        <taxon>Alphaproteobacteria</taxon>
        <taxon>Sphingomonadales</taxon>
        <taxon>Sphingomonadaceae</taxon>
        <taxon>Sphingobium</taxon>
    </lineage>
</organism>
<name>A0A494W912_9SPHN</name>
<evidence type="ECO:0000259" key="1">
    <source>
        <dbReference type="Pfam" id="PF01863"/>
    </source>
</evidence>
<evidence type="ECO:0000313" key="2">
    <source>
        <dbReference type="EMBL" id="BBD96679.1"/>
    </source>
</evidence>
<evidence type="ECO:0000313" key="3">
    <source>
        <dbReference type="Proteomes" id="UP000279959"/>
    </source>
</evidence>
<accession>A0A494W912</accession>
<dbReference type="KEGG" id="sami:SAMIE_1001800"/>
<dbReference type="Gene3D" id="3.30.2010.10">
    <property type="entry name" value="Metalloproteases ('zincins'), catalytic domain"/>
    <property type="match status" value="1"/>
</dbReference>
<gene>
    <name evidence="2" type="ORF">SAMIE_1001800</name>
</gene>
<dbReference type="InterPro" id="IPR053136">
    <property type="entry name" value="UTP_pyrophosphatase-like"/>
</dbReference>
<dbReference type="Proteomes" id="UP000279959">
    <property type="component" value="Chromosome"/>
</dbReference>
<dbReference type="Pfam" id="PF01863">
    <property type="entry name" value="YgjP-like"/>
    <property type="match status" value="1"/>
</dbReference>
<keyword evidence="3" id="KW-1185">Reference proteome</keyword>
<dbReference type="RefSeq" id="WP_162849012.1">
    <property type="nucleotide sequence ID" value="NZ_AP018664.1"/>
</dbReference>
<dbReference type="AlphaFoldDB" id="A0A494W912"/>
<dbReference type="CDD" id="cd07344">
    <property type="entry name" value="M48_yhfN_like"/>
    <property type="match status" value="1"/>
</dbReference>
<protein>
    <submittedName>
        <fullName evidence="2">M48 family peptidase</fullName>
    </submittedName>
</protein>
<proteinExistence type="predicted"/>
<sequence length="237" mass="27658">MSETICVDDLTFLVKRSSRRKTIGLTVERDASLVAHLPTDADIDEARKLIKTRLIWIHQKLSGHKGVGRETIFRQPEFVDGEGFYFLGKHFRLKLVDVNSDGPPTPTIRFEGDRLLFRRDQIKSGLKRIEEYYTRAANPYLNELVDRWKAIVRVNPNKYVQIMDLGFRWGSCSSNANLNFHWRTMQLPPQIIEYVVVHELVHLKYPDHSESFWSDVRRVMPSFAERKEWLSAKGGDL</sequence>
<dbReference type="PANTHER" id="PTHR30399:SF1">
    <property type="entry name" value="UTP PYROPHOSPHATASE"/>
    <property type="match status" value="1"/>
</dbReference>
<dbReference type="EMBL" id="AP018664">
    <property type="protein sequence ID" value="BBD96679.1"/>
    <property type="molecule type" value="Genomic_DNA"/>
</dbReference>
<reference evidence="2 3" key="1">
    <citation type="submission" date="2018-05" db="EMBL/GenBank/DDBJ databases">
        <title>Complete Genome Sequence of the Nonylphenol-Degrading Bacterium Sphingobium amiense DSM 16289T.</title>
        <authorList>
            <person name="Ootsuka M."/>
            <person name="Nishizawa T."/>
            <person name="Ohta H."/>
        </authorList>
    </citation>
    <scope>NUCLEOTIDE SEQUENCE [LARGE SCALE GENOMIC DNA]</scope>
    <source>
        <strain evidence="2 3">DSM 16289</strain>
    </source>
</reference>